<keyword evidence="7" id="KW-0653">Protein transport</keyword>
<sequence length="135" mass="14690">MFFLDEEPRKEARIEIIPMIDVMMFLLVFFVLISLNVIPTSGLSTQLPNAKSATTSTAPAKPLIVTVTVDGKLQLNGEDVTPASLKARLSERSHEPEAAVIIKSDGKAEMQKVVNVMDIVRDSGIKKVSIAARKA</sequence>
<feature type="transmembrane region" description="Helical" evidence="8">
    <location>
        <begin position="16"/>
        <end position="38"/>
    </location>
</feature>
<dbReference type="Proteomes" id="UP000645257">
    <property type="component" value="Unassembled WGS sequence"/>
</dbReference>
<dbReference type="EMBL" id="BMYX01000005">
    <property type="protein sequence ID" value="GGY11133.1"/>
    <property type="molecule type" value="Genomic_DNA"/>
</dbReference>
<keyword evidence="3" id="KW-1003">Cell membrane</keyword>
<dbReference type="GO" id="GO:0015031">
    <property type="term" value="P:protein transport"/>
    <property type="evidence" value="ECO:0007669"/>
    <property type="project" value="UniProtKB-KW"/>
</dbReference>
<gene>
    <name evidence="9" type="ORF">GCM10011289_12520</name>
</gene>
<evidence type="ECO:0000256" key="4">
    <source>
        <dbReference type="ARBA" id="ARBA00022692"/>
    </source>
</evidence>
<reference evidence="9" key="2">
    <citation type="submission" date="2020-09" db="EMBL/GenBank/DDBJ databases">
        <authorList>
            <person name="Sun Q."/>
            <person name="Kim S."/>
        </authorList>
    </citation>
    <scope>NUCLEOTIDE SEQUENCE</scope>
    <source>
        <strain evidence="9">KCTC 32182</strain>
    </source>
</reference>
<evidence type="ECO:0000256" key="6">
    <source>
        <dbReference type="ARBA" id="ARBA00023136"/>
    </source>
</evidence>
<comment type="similarity">
    <text evidence="2 7">Belongs to the ExbD/TolR family.</text>
</comment>
<keyword evidence="6 8" id="KW-0472">Membrane</keyword>
<evidence type="ECO:0000313" key="10">
    <source>
        <dbReference type="Proteomes" id="UP000645257"/>
    </source>
</evidence>
<evidence type="ECO:0000313" key="9">
    <source>
        <dbReference type="EMBL" id="GGY11133.1"/>
    </source>
</evidence>
<dbReference type="Gene3D" id="3.30.420.270">
    <property type="match status" value="1"/>
</dbReference>
<evidence type="ECO:0000256" key="8">
    <source>
        <dbReference type="SAM" id="Phobius"/>
    </source>
</evidence>
<comment type="caution">
    <text evidence="9">The sequence shown here is derived from an EMBL/GenBank/DDBJ whole genome shotgun (WGS) entry which is preliminary data.</text>
</comment>
<evidence type="ECO:0000256" key="2">
    <source>
        <dbReference type="ARBA" id="ARBA00005811"/>
    </source>
</evidence>
<dbReference type="RefSeq" id="WP_189532367.1">
    <property type="nucleotide sequence ID" value="NZ_BMYX01000005.1"/>
</dbReference>
<dbReference type="GO" id="GO:0022857">
    <property type="term" value="F:transmembrane transporter activity"/>
    <property type="evidence" value="ECO:0007669"/>
    <property type="project" value="InterPro"/>
</dbReference>
<keyword evidence="10" id="KW-1185">Reference proteome</keyword>
<comment type="subcellular location">
    <subcellularLocation>
        <location evidence="1">Cell membrane</location>
        <topology evidence="1">Single-pass membrane protein</topology>
    </subcellularLocation>
    <subcellularLocation>
        <location evidence="7">Cell membrane</location>
        <topology evidence="7">Single-pass type II membrane protein</topology>
    </subcellularLocation>
</comment>
<accession>A0A918U8Y9</accession>
<keyword evidence="4 7" id="KW-0812">Transmembrane</keyword>
<evidence type="ECO:0000256" key="3">
    <source>
        <dbReference type="ARBA" id="ARBA00022475"/>
    </source>
</evidence>
<keyword evidence="5 8" id="KW-1133">Transmembrane helix</keyword>
<protein>
    <submittedName>
        <fullName evidence="9">Biopolymer transporter ExbD</fullName>
    </submittedName>
</protein>
<dbReference type="GO" id="GO:0005886">
    <property type="term" value="C:plasma membrane"/>
    <property type="evidence" value="ECO:0007669"/>
    <property type="project" value="UniProtKB-SubCell"/>
</dbReference>
<organism evidence="9 10">
    <name type="scientific">Paludibacterium paludis</name>
    <dbReference type="NCBI Taxonomy" id="1225769"/>
    <lineage>
        <taxon>Bacteria</taxon>
        <taxon>Pseudomonadati</taxon>
        <taxon>Pseudomonadota</taxon>
        <taxon>Betaproteobacteria</taxon>
        <taxon>Neisseriales</taxon>
        <taxon>Chromobacteriaceae</taxon>
        <taxon>Paludibacterium</taxon>
    </lineage>
</organism>
<evidence type="ECO:0000256" key="7">
    <source>
        <dbReference type="RuleBase" id="RU003879"/>
    </source>
</evidence>
<evidence type="ECO:0000256" key="5">
    <source>
        <dbReference type="ARBA" id="ARBA00022989"/>
    </source>
</evidence>
<dbReference type="InterPro" id="IPR003400">
    <property type="entry name" value="ExbD"/>
</dbReference>
<dbReference type="PANTHER" id="PTHR30558">
    <property type="entry name" value="EXBD MEMBRANE COMPONENT OF PMF-DRIVEN MACROMOLECULE IMPORT SYSTEM"/>
    <property type="match status" value="1"/>
</dbReference>
<dbReference type="AlphaFoldDB" id="A0A918U8Y9"/>
<evidence type="ECO:0000256" key="1">
    <source>
        <dbReference type="ARBA" id="ARBA00004162"/>
    </source>
</evidence>
<reference evidence="9" key="1">
    <citation type="journal article" date="2014" name="Int. J. Syst. Evol. Microbiol.">
        <title>Complete genome sequence of Corynebacterium casei LMG S-19264T (=DSM 44701T), isolated from a smear-ripened cheese.</title>
        <authorList>
            <consortium name="US DOE Joint Genome Institute (JGI-PGF)"/>
            <person name="Walter F."/>
            <person name="Albersmeier A."/>
            <person name="Kalinowski J."/>
            <person name="Ruckert C."/>
        </authorList>
    </citation>
    <scope>NUCLEOTIDE SEQUENCE</scope>
    <source>
        <strain evidence="9">KCTC 32182</strain>
    </source>
</reference>
<dbReference type="Pfam" id="PF02472">
    <property type="entry name" value="ExbD"/>
    <property type="match status" value="1"/>
</dbReference>
<proteinExistence type="inferred from homology"/>
<dbReference type="PANTHER" id="PTHR30558:SF3">
    <property type="entry name" value="BIOPOLYMER TRANSPORT PROTEIN EXBD-RELATED"/>
    <property type="match status" value="1"/>
</dbReference>
<name>A0A918U8Y9_9NEIS</name>
<keyword evidence="7" id="KW-0813">Transport</keyword>